<keyword evidence="4" id="KW-1185">Reference proteome</keyword>
<dbReference type="AlphaFoldDB" id="B1YD52"/>
<dbReference type="Gene3D" id="3.10.28.10">
    <property type="entry name" value="Homing endonucleases"/>
    <property type="match status" value="2"/>
</dbReference>
<dbReference type="eggNOG" id="arCOG03154">
    <property type="taxonomic scope" value="Archaea"/>
</dbReference>
<proteinExistence type="predicted"/>
<dbReference type="HOGENOM" id="CLU_1259145_0_0_2"/>
<evidence type="ECO:0000259" key="2">
    <source>
        <dbReference type="PROSITE" id="PS50819"/>
    </source>
</evidence>
<dbReference type="InterPro" id="IPR004860">
    <property type="entry name" value="LAGLIDADG_dom"/>
</dbReference>
<sequence>MGKRPGPAEAPKAVAPTGKLTPSTKDMDWRLYLCGLIAADGHLDCRGEITLAQKRRDFIDTIATIMKTNGIDIASIFYDRKAGVWKLKTRDKDFYRYLINNGLKCGRKSSEINPPAVEPTAGLPYVIGFIDGDGWVEQITKKYRSRTYTYLRVGLKTKSKALRDWIAEVLKANGIRANTADKKDGYEIHIDTIEAWTVAKMLLNPTHHERLKQIRDSRL</sequence>
<protein>
    <recommendedName>
        <fullName evidence="2">DOD-type homing endonuclease domain-containing protein</fullName>
    </recommendedName>
</protein>
<organism evidence="3 4">
    <name type="scientific">Pyrobaculum neutrophilum (strain DSM 2338 / JCM 9278 / NBRC 100436 / V24Sta)</name>
    <name type="common">Thermoproteus neutrophilus</name>
    <dbReference type="NCBI Taxonomy" id="444157"/>
    <lineage>
        <taxon>Archaea</taxon>
        <taxon>Thermoproteota</taxon>
        <taxon>Thermoprotei</taxon>
        <taxon>Thermoproteales</taxon>
        <taxon>Thermoproteaceae</taxon>
        <taxon>Pyrobaculum</taxon>
    </lineage>
</organism>
<dbReference type="Pfam" id="PF14528">
    <property type="entry name" value="LAGLIDADG_3"/>
    <property type="match status" value="1"/>
</dbReference>
<dbReference type="EMBL" id="CP001014">
    <property type="protein sequence ID" value="ACB39715.1"/>
    <property type="molecule type" value="Genomic_DNA"/>
</dbReference>
<dbReference type="KEGG" id="tne:Tneu_0776"/>
<dbReference type="GO" id="GO:0004519">
    <property type="term" value="F:endonuclease activity"/>
    <property type="evidence" value="ECO:0007669"/>
    <property type="project" value="InterPro"/>
</dbReference>
<dbReference type="PROSITE" id="PS50819">
    <property type="entry name" value="INTEIN_ENDONUCLEASE"/>
    <property type="match status" value="1"/>
</dbReference>
<reference evidence="3" key="1">
    <citation type="submission" date="2008-03" db="EMBL/GenBank/DDBJ databases">
        <title>Complete sequence of Thermoproteus neutrophilus V24Sta.</title>
        <authorList>
            <consortium name="US DOE Joint Genome Institute"/>
            <person name="Copeland A."/>
            <person name="Lucas S."/>
            <person name="Lapidus A."/>
            <person name="Glavina del Rio T."/>
            <person name="Dalin E."/>
            <person name="Tice H."/>
            <person name="Bruce D."/>
            <person name="Goodwin L."/>
            <person name="Pitluck S."/>
            <person name="Sims D."/>
            <person name="Brettin T."/>
            <person name="Detter J.C."/>
            <person name="Han C."/>
            <person name="Kuske C.R."/>
            <person name="Schmutz J."/>
            <person name="Larimer F."/>
            <person name="Land M."/>
            <person name="Hauser L."/>
            <person name="Kyrpides N."/>
            <person name="Mikhailova N."/>
            <person name="Biddle J.F."/>
            <person name="Zhang Z."/>
            <person name="Fitz-Gibbon S.T."/>
            <person name="Lowe T.M."/>
            <person name="Saltikov C."/>
            <person name="House C.H."/>
            <person name="Richardson P."/>
        </authorList>
    </citation>
    <scope>NUCLEOTIDE SEQUENCE [LARGE SCALE GENOMIC DNA]</scope>
    <source>
        <strain evidence="3">V24Sta</strain>
    </source>
</reference>
<dbReference type="SUPFAM" id="SSF55608">
    <property type="entry name" value="Homing endonucleases"/>
    <property type="match status" value="2"/>
</dbReference>
<dbReference type="InterPro" id="IPR004042">
    <property type="entry name" value="Intein_endonuc_central"/>
</dbReference>
<dbReference type="InterPro" id="IPR027434">
    <property type="entry name" value="Homing_endonucl"/>
</dbReference>
<gene>
    <name evidence="3" type="ordered locus">Tneu_0776</name>
</gene>
<accession>B1YD52</accession>
<evidence type="ECO:0000313" key="4">
    <source>
        <dbReference type="Proteomes" id="UP000001694"/>
    </source>
</evidence>
<feature type="region of interest" description="Disordered" evidence="1">
    <location>
        <begin position="1"/>
        <end position="21"/>
    </location>
</feature>
<evidence type="ECO:0000313" key="3">
    <source>
        <dbReference type="EMBL" id="ACB39715.1"/>
    </source>
</evidence>
<evidence type="ECO:0000256" key="1">
    <source>
        <dbReference type="SAM" id="MobiDB-lite"/>
    </source>
</evidence>
<dbReference type="Proteomes" id="UP000001694">
    <property type="component" value="Chromosome"/>
</dbReference>
<feature type="domain" description="DOD-type homing endonuclease" evidence="2">
    <location>
        <begin position="33"/>
        <end position="175"/>
    </location>
</feature>
<name>B1YD52_PYRNV</name>